<keyword evidence="3" id="KW-1185">Reference proteome</keyword>
<gene>
    <name evidence="2" type="ORF">CCMP2556_LOCUS37049</name>
</gene>
<name>A0ABP0PGS6_9DINO</name>
<keyword evidence="1" id="KW-1133">Transmembrane helix</keyword>
<feature type="non-terminal residue" evidence="2">
    <location>
        <position position="1"/>
    </location>
</feature>
<reference evidence="2 3" key="1">
    <citation type="submission" date="2024-02" db="EMBL/GenBank/DDBJ databases">
        <authorList>
            <person name="Chen Y."/>
            <person name="Shah S."/>
            <person name="Dougan E. K."/>
            <person name="Thang M."/>
            <person name="Chan C."/>
        </authorList>
    </citation>
    <scope>NUCLEOTIDE SEQUENCE [LARGE SCALE GENOMIC DNA]</scope>
</reference>
<sequence>FMEHPDDNYLVGTTDLVTLVGTLEDCRRECNLRADCGLFVHGESMGLLYCFIKTMTSTLLEDASGNHQLRVYLVSGQSAGAPVTWEVPDLSPPVRLTNCPIVAGWASCNLVCYSLCTAAQTTGQDNLVSAYNMGEYVGELGIQRQFAKKEHEAKKLSQAGFAQECREADIYDAAALGPACTEAYSPKALEWSVVGNRMGLPSMTDFETAFSDLNELQRRTRKALTDSLPEACVLITVLVINIWAAYHQVGVEALSAWSLLVVVVFTCALIATLGASVSYYHGLFIILSVAISSFYARQGQEPLNPVEWSLAFIGLVTNAFADLSANDHLVVILTAFANLATLAAMALGQTGSRLHAQQQLAKLFARYRPSNTAVR</sequence>
<comment type="caution">
    <text evidence="2">The sequence shown here is derived from an EMBL/GenBank/DDBJ whole genome shotgun (WGS) entry which is preliminary data.</text>
</comment>
<feature type="transmembrane region" description="Helical" evidence="1">
    <location>
        <begin position="279"/>
        <end position="296"/>
    </location>
</feature>
<evidence type="ECO:0000313" key="3">
    <source>
        <dbReference type="Proteomes" id="UP001642484"/>
    </source>
</evidence>
<keyword evidence="1" id="KW-0812">Transmembrane</keyword>
<feature type="transmembrane region" description="Helical" evidence="1">
    <location>
        <begin position="228"/>
        <end position="246"/>
    </location>
</feature>
<evidence type="ECO:0000313" key="2">
    <source>
        <dbReference type="EMBL" id="CAK9075223.1"/>
    </source>
</evidence>
<protein>
    <recommendedName>
        <fullName evidence="4">Apple domain-containing protein</fullName>
    </recommendedName>
</protein>
<organism evidence="2 3">
    <name type="scientific">Durusdinium trenchii</name>
    <dbReference type="NCBI Taxonomy" id="1381693"/>
    <lineage>
        <taxon>Eukaryota</taxon>
        <taxon>Sar</taxon>
        <taxon>Alveolata</taxon>
        <taxon>Dinophyceae</taxon>
        <taxon>Suessiales</taxon>
        <taxon>Symbiodiniaceae</taxon>
        <taxon>Durusdinium</taxon>
    </lineage>
</organism>
<keyword evidence="1" id="KW-0472">Membrane</keyword>
<dbReference type="EMBL" id="CAXAMN010023106">
    <property type="protein sequence ID" value="CAK9075223.1"/>
    <property type="molecule type" value="Genomic_DNA"/>
</dbReference>
<feature type="transmembrane region" description="Helical" evidence="1">
    <location>
        <begin position="253"/>
        <end position="273"/>
    </location>
</feature>
<feature type="transmembrane region" description="Helical" evidence="1">
    <location>
        <begin position="331"/>
        <end position="348"/>
    </location>
</feature>
<accession>A0ABP0PGS6</accession>
<feature type="non-terminal residue" evidence="2">
    <location>
        <position position="375"/>
    </location>
</feature>
<proteinExistence type="predicted"/>
<dbReference type="Proteomes" id="UP001642484">
    <property type="component" value="Unassembled WGS sequence"/>
</dbReference>
<evidence type="ECO:0000256" key="1">
    <source>
        <dbReference type="SAM" id="Phobius"/>
    </source>
</evidence>
<evidence type="ECO:0008006" key="4">
    <source>
        <dbReference type="Google" id="ProtNLM"/>
    </source>
</evidence>